<feature type="compositionally biased region" description="Basic and acidic residues" evidence="5">
    <location>
        <begin position="1151"/>
        <end position="1161"/>
    </location>
</feature>
<feature type="region of interest" description="Disordered" evidence="5">
    <location>
        <begin position="324"/>
        <end position="346"/>
    </location>
</feature>
<dbReference type="Proteomes" id="UP000070544">
    <property type="component" value="Unassembled WGS sequence"/>
</dbReference>
<dbReference type="InterPro" id="IPR006906">
    <property type="entry name" value="Timeless_N"/>
</dbReference>
<dbReference type="PANTHER" id="PTHR22940">
    <property type="entry name" value="TIMEOUT/TIMELESS-2"/>
    <property type="match status" value="1"/>
</dbReference>
<proteinExistence type="predicted"/>
<evidence type="ECO:0000256" key="5">
    <source>
        <dbReference type="SAM" id="MobiDB-lite"/>
    </source>
</evidence>
<evidence type="ECO:0000256" key="1">
    <source>
        <dbReference type="ARBA" id="ARBA00004123"/>
    </source>
</evidence>
<feature type="compositionally biased region" description="Low complexity" evidence="5">
    <location>
        <begin position="1122"/>
        <end position="1138"/>
    </location>
</feature>
<keyword evidence="8" id="KW-1185">Reference proteome</keyword>
<evidence type="ECO:0000313" key="8">
    <source>
        <dbReference type="Proteomes" id="UP000070544"/>
    </source>
</evidence>
<evidence type="ECO:0000256" key="3">
    <source>
        <dbReference type="ARBA" id="ARBA00023242"/>
    </source>
</evidence>
<dbReference type="STRING" id="1344416.A0A139AFZ0"/>
<evidence type="ECO:0000256" key="4">
    <source>
        <dbReference type="ARBA" id="ARBA00023306"/>
    </source>
</evidence>
<keyword evidence="2" id="KW-0236">DNA replication inhibitor</keyword>
<name>A0A139AFZ0_GONPJ</name>
<keyword evidence="3" id="KW-0539">Nucleus</keyword>
<feature type="compositionally biased region" description="Acidic residues" evidence="5">
    <location>
        <begin position="640"/>
        <end position="650"/>
    </location>
</feature>
<comment type="subcellular location">
    <subcellularLocation>
        <location evidence="1">Nucleus</location>
    </subcellularLocation>
</comment>
<keyword evidence="4" id="KW-0131">Cell cycle</keyword>
<feature type="region of interest" description="Disordered" evidence="5">
    <location>
        <begin position="1060"/>
        <end position="1254"/>
    </location>
</feature>
<feature type="region of interest" description="Disordered" evidence="5">
    <location>
        <begin position="574"/>
        <end position="618"/>
    </location>
</feature>
<dbReference type="GO" id="GO:0000076">
    <property type="term" value="P:DNA replication checkpoint signaling"/>
    <property type="evidence" value="ECO:0007669"/>
    <property type="project" value="TreeGrafter"/>
</dbReference>
<dbReference type="InterPro" id="IPR044998">
    <property type="entry name" value="Timeless"/>
</dbReference>
<dbReference type="GO" id="GO:0006281">
    <property type="term" value="P:DNA repair"/>
    <property type="evidence" value="ECO:0007669"/>
    <property type="project" value="TreeGrafter"/>
</dbReference>
<feature type="region of interest" description="Disordered" evidence="5">
    <location>
        <begin position="415"/>
        <end position="437"/>
    </location>
</feature>
<feature type="compositionally biased region" description="Basic and acidic residues" evidence="5">
    <location>
        <begin position="329"/>
        <end position="346"/>
    </location>
</feature>
<feature type="compositionally biased region" description="Basic residues" evidence="5">
    <location>
        <begin position="982"/>
        <end position="993"/>
    </location>
</feature>
<dbReference type="PANTHER" id="PTHR22940:SF4">
    <property type="entry name" value="PROTEIN TIMELESS HOMOLOG"/>
    <property type="match status" value="1"/>
</dbReference>
<accession>A0A139AFZ0</accession>
<evidence type="ECO:0000256" key="2">
    <source>
        <dbReference type="ARBA" id="ARBA00022880"/>
    </source>
</evidence>
<feature type="domain" description="Timeless N-terminal" evidence="6">
    <location>
        <begin position="48"/>
        <end position="295"/>
    </location>
</feature>
<feature type="region of interest" description="Disordered" evidence="5">
    <location>
        <begin position="978"/>
        <end position="1018"/>
    </location>
</feature>
<feature type="region of interest" description="Disordered" evidence="5">
    <location>
        <begin position="635"/>
        <end position="655"/>
    </location>
</feature>
<feature type="compositionally biased region" description="Pro residues" evidence="5">
    <location>
        <begin position="415"/>
        <end position="426"/>
    </location>
</feature>
<gene>
    <name evidence="7" type="ORF">M427DRAFT_32299</name>
</gene>
<feature type="compositionally biased region" description="Basic and acidic residues" evidence="5">
    <location>
        <begin position="1060"/>
        <end position="1081"/>
    </location>
</feature>
<feature type="compositionally biased region" description="Basic and acidic residues" evidence="5">
    <location>
        <begin position="1220"/>
        <end position="1241"/>
    </location>
</feature>
<dbReference type="AlphaFoldDB" id="A0A139AFZ0"/>
<reference evidence="7 8" key="1">
    <citation type="journal article" date="2015" name="Genome Biol. Evol.">
        <title>Phylogenomic analyses indicate that early fungi evolved digesting cell walls of algal ancestors of land plants.</title>
        <authorList>
            <person name="Chang Y."/>
            <person name="Wang S."/>
            <person name="Sekimoto S."/>
            <person name="Aerts A.L."/>
            <person name="Choi C."/>
            <person name="Clum A."/>
            <person name="LaButti K.M."/>
            <person name="Lindquist E.A."/>
            <person name="Yee Ngan C."/>
            <person name="Ohm R.A."/>
            <person name="Salamov A.A."/>
            <person name="Grigoriev I.V."/>
            <person name="Spatafora J.W."/>
            <person name="Berbee M.L."/>
        </authorList>
    </citation>
    <scope>NUCLEOTIDE SEQUENCE [LARGE SCALE GENOMIC DNA]</scope>
    <source>
        <strain evidence="7 8">JEL478</strain>
    </source>
</reference>
<dbReference type="OrthoDB" id="310853at2759"/>
<dbReference type="GO" id="GO:0031298">
    <property type="term" value="C:replication fork protection complex"/>
    <property type="evidence" value="ECO:0007669"/>
    <property type="project" value="TreeGrafter"/>
</dbReference>
<evidence type="ECO:0000259" key="6">
    <source>
        <dbReference type="Pfam" id="PF04821"/>
    </source>
</evidence>
<organism evidence="7 8">
    <name type="scientific">Gonapodya prolifera (strain JEL478)</name>
    <name type="common">Monoblepharis prolifera</name>
    <dbReference type="NCBI Taxonomy" id="1344416"/>
    <lineage>
        <taxon>Eukaryota</taxon>
        <taxon>Fungi</taxon>
        <taxon>Fungi incertae sedis</taxon>
        <taxon>Chytridiomycota</taxon>
        <taxon>Chytridiomycota incertae sedis</taxon>
        <taxon>Monoblepharidomycetes</taxon>
        <taxon>Monoblepharidales</taxon>
        <taxon>Gonapodyaceae</taxon>
        <taxon>Gonapodya</taxon>
    </lineage>
</organism>
<evidence type="ECO:0000313" key="7">
    <source>
        <dbReference type="EMBL" id="KXS15619.1"/>
    </source>
</evidence>
<dbReference type="Pfam" id="PF04821">
    <property type="entry name" value="TIMELESS"/>
    <property type="match status" value="1"/>
</dbReference>
<dbReference type="GO" id="GO:0043111">
    <property type="term" value="P:replication fork arrest"/>
    <property type="evidence" value="ECO:0007669"/>
    <property type="project" value="TreeGrafter"/>
</dbReference>
<protein>
    <submittedName>
        <fullName evidence="7">Timeless-domain-containing protein</fullName>
    </submittedName>
</protein>
<dbReference type="GO" id="GO:0003677">
    <property type="term" value="F:DNA binding"/>
    <property type="evidence" value="ECO:0007669"/>
    <property type="project" value="TreeGrafter"/>
</dbReference>
<dbReference type="EMBL" id="KQ965761">
    <property type="protein sequence ID" value="KXS15619.1"/>
    <property type="molecule type" value="Genomic_DNA"/>
</dbReference>
<sequence>MLADSDEEPSLAEQRQSADDFYLLNAATSLGGWESRVGRDGRTTQKIYVPGVECIGCLRDLKRYLRRDDKSKTKHVLRQLGSWRIVQKDLLPILVQFSDDQKLSSAVVELLVPMTWPIDLESDDIPGQHDVLLSYKEAFCREGPLRAVFKVLVKTLAVPPRTRIDRDHSLIRMCLTLFLNLLLIKDPAPAPSASAEEYIRSTLQEELVCRLKEDKILDFMVTLASSADEREYEDWNMMVAEIIYNILLGWGVSEVLDASSRTRRIAEALQKEQQRKRQQAALHPIRHSRFGGSFTFRMDDGHAVNVFNSDLAFARIDDALDKGKKKRARREEKGEDEHHQRRAIASERTRGVLKEFAESLLESSFNVLLHSMKRDFDRESAKVRKDDRARYLWLASFFLEFQRETYRKVLANFVPPPKPTTAPPGPENTDTNPEEQMVEPPAEFNYDSVATIVDLRTLSFIVRQVRQYNDDKEWGMLHIALDCFKEILKTLEDMAACDFDEFKEVSQNLQHNLYYEAATLELVDQLLRSFKPIRHKRSYLLSLVETTHVFLRMLERFSQAKGVLFMRRKKKKTTKRREAIKKPTADGVMQADEATKGAEDENQGTGDESQIPDGAASVSGANAEVALERKASVDVGPDIGDLDEDSDSDQENSTNQYVEHEFHFEKLEVKFASQAVIDTYCYLLQDYTRLTPDQLHMITKMFHRVAVRRRYSGLFFHVSNLALFNKILLDRKSLPADRAGKELVECLTFCVKKFFKAAAMNPWLLWDAFFAKSKSDCRVLEFGEDELARMEQEKIRERIECGSDEEIEIKPGLLWSQEVGVAVGLLVESNQRPLVEWLIETLERVSKSRSVSSGGVPVTSTGDWDLGALLSGQVGGGAEPTDDAQGGEAPGAAAKHYVIVGETEPRKEALVRNKAFRLLLSLLKLMEWPPLEGKVDDATTPIERHWIVPSYLDATELLEYRGMLTSFLEVPLDINGKPASKMLRKKKKHKRRSRDPSEKKERSKKKKESKSSHLSAQIVVEDGSDSYLDEEFFRREAELREKIGTSFSVKAAEAQMEAAKRELEKMEKRKDEAKKRKEAKAVAKKGQNDGDASDTIPTESKPAQRRRQGKLLPDSSDESGNDSDSSRSSGSSASSSSDSSDEDAPTAATSEEQHPSWDMVRRGVVSSSGDANRKFSHTDDDEDAQDVTHTSSVKPRQRLRPEGSAQADVLELSEPSPEPVEIRDTVMDGDHEVEARTDGAPKRRRLLVEDSDED</sequence>
<dbReference type="OMA" id="MHRIAIK"/>